<evidence type="ECO:0000313" key="1">
    <source>
        <dbReference type="EMBL" id="ETO00278.1"/>
    </source>
</evidence>
<dbReference type="EMBL" id="ASPP01041471">
    <property type="protein sequence ID" value="ETO00278.1"/>
    <property type="molecule type" value="Genomic_DNA"/>
</dbReference>
<comment type="caution">
    <text evidence="1">The sequence shown here is derived from an EMBL/GenBank/DDBJ whole genome shotgun (WGS) entry which is preliminary data.</text>
</comment>
<dbReference type="Proteomes" id="UP000023152">
    <property type="component" value="Unassembled WGS sequence"/>
</dbReference>
<evidence type="ECO:0000313" key="2">
    <source>
        <dbReference type="Proteomes" id="UP000023152"/>
    </source>
</evidence>
<sequence length="98" mass="11686">MSTHQKRMETFPMWNWYDLRVDLVRDIEALVCRNWIQNNIGYCCQGRLEVNDWIERLEKKIEVKQTLITFVFLLKQLELSCLLSLYLQQLGCVKSTSG</sequence>
<name>X6LE46_RETFI</name>
<accession>X6LE46</accession>
<gene>
    <name evidence="1" type="ORF">RFI_37169</name>
</gene>
<keyword evidence="2" id="KW-1185">Reference proteome</keyword>
<reference evidence="1 2" key="1">
    <citation type="journal article" date="2013" name="Curr. Biol.">
        <title>The Genome of the Foraminiferan Reticulomyxa filosa.</title>
        <authorList>
            <person name="Glockner G."/>
            <person name="Hulsmann N."/>
            <person name="Schleicher M."/>
            <person name="Noegel A.A."/>
            <person name="Eichinger L."/>
            <person name="Gallinger C."/>
            <person name="Pawlowski J."/>
            <person name="Sierra R."/>
            <person name="Euteneuer U."/>
            <person name="Pillet L."/>
            <person name="Moustafa A."/>
            <person name="Platzer M."/>
            <person name="Groth M."/>
            <person name="Szafranski K."/>
            <person name="Schliwa M."/>
        </authorList>
    </citation>
    <scope>NUCLEOTIDE SEQUENCE [LARGE SCALE GENOMIC DNA]</scope>
</reference>
<proteinExistence type="predicted"/>
<dbReference type="AlphaFoldDB" id="X6LE46"/>
<organism evidence="1 2">
    <name type="scientific">Reticulomyxa filosa</name>
    <dbReference type="NCBI Taxonomy" id="46433"/>
    <lineage>
        <taxon>Eukaryota</taxon>
        <taxon>Sar</taxon>
        <taxon>Rhizaria</taxon>
        <taxon>Retaria</taxon>
        <taxon>Foraminifera</taxon>
        <taxon>Monothalamids</taxon>
        <taxon>Reticulomyxidae</taxon>
        <taxon>Reticulomyxa</taxon>
    </lineage>
</organism>
<protein>
    <submittedName>
        <fullName evidence="1">Uncharacterized protein</fullName>
    </submittedName>
</protein>